<dbReference type="Pfam" id="PF03861">
    <property type="entry name" value="ANTAR"/>
    <property type="match status" value="1"/>
</dbReference>
<dbReference type="EMBL" id="BMUU01000015">
    <property type="protein sequence ID" value="GGY61332.1"/>
    <property type="molecule type" value="Genomic_DNA"/>
</dbReference>
<dbReference type="SMART" id="SM01012">
    <property type="entry name" value="ANTAR"/>
    <property type="match status" value="1"/>
</dbReference>
<keyword evidence="7" id="KW-1185">Reference proteome</keyword>
<reference evidence="7" key="1">
    <citation type="journal article" date="2019" name="Int. J. Syst. Evol. Microbiol.">
        <title>The Global Catalogue of Microorganisms (GCM) 10K type strain sequencing project: providing services to taxonomists for standard genome sequencing and annotation.</title>
        <authorList>
            <consortium name="The Broad Institute Genomics Platform"/>
            <consortium name="The Broad Institute Genome Sequencing Center for Infectious Disease"/>
            <person name="Wu L."/>
            <person name="Ma J."/>
        </authorList>
    </citation>
    <scope>NUCLEOTIDE SEQUENCE [LARGE SCALE GENOMIC DNA]</scope>
    <source>
        <strain evidence="7">JCM 4594</strain>
    </source>
</reference>
<organism evidence="6 7">
    <name type="scientific">Streptomyces xanthochromogenes</name>
    <dbReference type="NCBI Taxonomy" id="67384"/>
    <lineage>
        <taxon>Bacteria</taxon>
        <taxon>Bacillati</taxon>
        <taxon>Actinomycetota</taxon>
        <taxon>Actinomycetes</taxon>
        <taxon>Kitasatosporales</taxon>
        <taxon>Streptomycetaceae</taxon>
        <taxon>Streptomyces</taxon>
    </lineage>
</organism>
<keyword evidence="3" id="KW-0805">Transcription regulation</keyword>
<name>A0ABQ3ALS2_9ACTN</name>
<dbReference type="SUPFAM" id="SSF52172">
    <property type="entry name" value="CheY-like"/>
    <property type="match status" value="1"/>
</dbReference>
<dbReference type="InterPro" id="IPR029016">
    <property type="entry name" value="GAF-like_dom_sf"/>
</dbReference>
<dbReference type="InterPro" id="IPR005561">
    <property type="entry name" value="ANTAR"/>
</dbReference>
<dbReference type="InterPro" id="IPR012074">
    <property type="entry name" value="GAF_ANTAR"/>
</dbReference>
<dbReference type="InterPro" id="IPR036388">
    <property type="entry name" value="WH-like_DNA-bd_sf"/>
</dbReference>
<dbReference type="GeneID" id="96294406"/>
<evidence type="ECO:0000256" key="1">
    <source>
        <dbReference type="ARBA" id="ARBA00022679"/>
    </source>
</evidence>
<dbReference type="Pfam" id="PF01590">
    <property type="entry name" value="GAF"/>
    <property type="match status" value="1"/>
</dbReference>
<dbReference type="PROSITE" id="PS50921">
    <property type="entry name" value="ANTAR"/>
    <property type="match status" value="1"/>
</dbReference>
<protein>
    <submittedName>
        <fullName evidence="6">Transcriptional regulator</fullName>
    </submittedName>
</protein>
<dbReference type="InterPro" id="IPR011006">
    <property type="entry name" value="CheY-like_superfamily"/>
</dbReference>
<evidence type="ECO:0000259" key="5">
    <source>
        <dbReference type="PROSITE" id="PS50921"/>
    </source>
</evidence>
<keyword evidence="4" id="KW-0804">Transcription</keyword>
<accession>A0ABQ3ALS2</accession>
<evidence type="ECO:0000256" key="3">
    <source>
        <dbReference type="ARBA" id="ARBA00023015"/>
    </source>
</evidence>
<dbReference type="Proteomes" id="UP000600946">
    <property type="component" value="Unassembled WGS sequence"/>
</dbReference>
<keyword evidence="1" id="KW-0808">Transferase</keyword>
<evidence type="ECO:0000313" key="7">
    <source>
        <dbReference type="Proteomes" id="UP000600946"/>
    </source>
</evidence>
<dbReference type="SUPFAM" id="SSF55781">
    <property type="entry name" value="GAF domain-like"/>
    <property type="match status" value="1"/>
</dbReference>
<dbReference type="Gene3D" id="3.30.450.40">
    <property type="match status" value="1"/>
</dbReference>
<comment type="caution">
    <text evidence="6">The sequence shown here is derived from an EMBL/GenBank/DDBJ whole genome shotgun (WGS) entry which is preliminary data.</text>
</comment>
<gene>
    <name evidence="6" type="ORF">GCM10010326_65180</name>
</gene>
<evidence type="ECO:0000313" key="6">
    <source>
        <dbReference type="EMBL" id="GGY61332.1"/>
    </source>
</evidence>
<sequence length="243" mass="25822">MSTPDQRLADTFVALAQSQGDAFDSAGFLTKLAHHSVEVLGVGAAGAVLVTANEGKGTQAGASHPGVERLELDAACWLEGPSYDCHCAGELLTDSALDEPQARSCWPQYSARAQALGFIGVAALPLRCQDESVGALVLLRKESISLSADVLALGQSLADAATVALLRERELAKSRILTAQLEHALSSRVVIEQAKGILSVRLGLPMDTAFDLMRRYTRSHHLRLTDVAGDVVARRLIPGLEEM</sequence>
<evidence type="ECO:0000256" key="2">
    <source>
        <dbReference type="ARBA" id="ARBA00022777"/>
    </source>
</evidence>
<dbReference type="RefSeq" id="WP_190028981.1">
    <property type="nucleotide sequence ID" value="NZ_BMUU01000015.1"/>
</dbReference>
<keyword evidence="2" id="KW-0418">Kinase</keyword>
<feature type="domain" description="ANTAR" evidence="5">
    <location>
        <begin position="171"/>
        <end position="232"/>
    </location>
</feature>
<dbReference type="Gene3D" id="1.10.10.10">
    <property type="entry name" value="Winged helix-like DNA-binding domain superfamily/Winged helix DNA-binding domain"/>
    <property type="match status" value="1"/>
</dbReference>
<dbReference type="InterPro" id="IPR003018">
    <property type="entry name" value="GAF"/>
</dbReference>
<dbReference type="PIRSF" id="PIRSF036625">
    <property type="entry name" value="GAF_ANTAR"/>
    <property type="match status" value="1"/>
</dbReference>
<evidence type="ECO:0000256" key="4">
    <source>
        <dbReference type="ARBA" id="ARBA00023163"/>
    </source>
</evidence>
<proteinExistence type="predicted"/>